<evidence type="ECO:0000313" key="4">
    <source>
        <dbReference type="Proteomes" id="UP000324233"/>
    </source>
</evidence>
<dbReference type="EMBL" id="CP042997">
    <property type="protein sequence ID" value="QEH36359.1"/>
    <property type="molecule type" value="Genomic_DNA"/>
</dbReference>
<dbReference type="NCBIfam" id="NF001095">
    <property type="entry name" value="PRK00124.1"/>
    <property type="match status" value="1"/>
</dbReference>
<dbReference type="RefSeq" id="WP_148596051.1">
    <property type="nucleotide sequence ID" value="NZ_CP042997.1"/>
</dbReference>
<evidence type="ECO:0000256" key="1">
    <source>
        <dbReference type="ARBA" id="ARBA00008522"/>
    </source>
</evidence>
<dbReference type="AlphaFoldDB" id="A0A5B9W886"/>
<dbReference type="InterPro" id="IPR003791">
    <property type="entry name" value="UPF0178"/>
</dbReference>
<protein>
    <recommendedName>
        <fullName evidence="2">UPF0178 protein OJF2_49200</fullName>
    </recommendedName>
</protein>
<sequence length="150" mass="16221">MAIYVDADACPVKDEIYRVARRHAAKVLVVSNSSLYVPREDLIEMIVVPGGFDAADDWIAARAGGEDVVITSDIPLASRCLAAGARVLGPTGRVFSEDSIGDALATRALHDMLRQSGEFGGGPRPFAKVDRSRFLSKLDETLHALGRRRK</sequence>
<organism evidence="3 4">
    <name type="scientific">Aquisphaera giovannonii</name>
    <dbReference type="NCBI Taxonomy" id="406548"/>
    <lineage>
        <taxon>Bacteria</taxon>
        <taxon>Pseudomonadati</taxon>
        <taxon>Planctomycetota</taxon>
        <taxon>Planctomycetia</taxon>
        <taxon>Isosphaerales</taxon>
        <taxon>Isosphaeraceae</taxon>
        <taxon>Aquisphaera</taxon>
    </lineage>
</organism>
<reference evidence="3 4" key="1">
    <citation type="submission" date="2019-08" db="EMBL/GenBank/DDBJ databases">
        <title>Deep-cultivation of Planctomycetes and their phenomic and genomic characterization uncovers novel biology.</title>
        <authorList>
            <person name="Wiegand S."/>
            <person name="Jogler M."/>
            <person name="Boedeker C."/>
            <person name="Pinto D."/>
            <person name="Vollmers J."/>
            <person name="Rivas-Marin E."/>
            <person name="Kohn T."/>
            <person name="Peeters S.H."/>
            <person name="Heuer A."/>
            <person name="Rast P."/>
            <person name="Oberbeckmann S."/>
            <person name="Bunk B."/>
            <person name="Jeske O."/>
            <person name="Meyerdierks A."/>
            <person name="Storesund J.E."/>
            <person name="Kallscheuer N."/>
            <person name="Luecker S."/>
            <person name="Lage O.M."/>
            <person name="Pohl T."/>
            <person name="Merkel B.J."/>
            <person name="Hornburger P."/>
            <person name="Mueller R.-W."/>
            <person name="Bruemmer F."/>
            <person name="Labrenz M."/>
            <person name="Spormann A.M."/>
            <person name="Op den Camp H."/>
            <person name="Overmann J."/>
            <person name="Amann R."/>
            <person name="Jetten M.S.M."/>
            <person name="Mascher T."/>
            <person name="Medema M.H."/>
            <person name="Devos D.P."/>
            <person name="Kaster A.-K."/>
            <person name="Ovreas L."/>
            <person name="Rohde M."/>
            <person name="Galperin M.Y."/>
            <person name="Jogler C."/>
        </authorList>
    </citation>
    <scope>NUCLEOTIDE SEQUENCE [LARGE SCALE GENOMIC DNA]</scope>
    <source>
        <strain evidence="3 4">OJF2</strain>
    </source>
</reference>
<dbReference type="Pfam" id="PF02639">
    <property type="entry name" value="DUF188"/>
    <property type="match status" value="1"/>
</dbReference>
<dbReference type="Proteomes" id="UP000324233">
    <property type="component" value="Chromosome"/>
</dbReference>
<accession>A0A5B9W886</accession>
<comment type="similarity">
    <text evidence="1 2">Belongs to the UPF0178 family.</text>
</comment>
<dbReference type="CDD" id="cd18720">
    <property type="entry name" value="PIN_YqxD-like"/>
    <property type="match status" value="1"/>
</dbReference>
<dbReference type="OrthoDB" id="9798918at2"/>
<evidence type="ECO:0000256" key="2">
    <source>
        <dbReference type="HAMAP-Rule" id="MF_00489"/>
    </source>
</evidence>
<evidence type="ECO:0000313" key="3">
    <source>
        <dbReference type="EMBL" id="QEH36359.1"/>
    </source>
</evidence>
<dbReference type="HAMAP" id="MF_00489">
    <property type="entry name" value="UPF0178"/>
    <property type="match status" value="1"/>
</dbReference>
<dbReference type="KEGG" id="agv:OJF2_49200"/>
<dbReference type="PANTHER" id="PTHR35146:SF1">
    <property type="entry name" value="UPF0178 PROTEIN YAII"/>
    <property type="match status" value="1"/>
</dbReference>
<keyword evidence="4" id="KW-1185">Reference proteome</keyword>
<dbReference type="PANTHER" id="PTHR35146">
    <property type="entry name" value="UPF0178 PROTEIN YAII"/>
    <property type="match status" value="1"/>
</dbReference>
<name>A0A5B9W886_9BACT</name>
<proteinExistence type="inferred from homology"/>
<gene>
    <name evidence="3" type="ORF">OJF2_49200</name>
</gene>